<dbReference type="CDD" id="cd14659">
    <property type="entry name" value="Imelysin-like_IPPA"/>
    <property type="match status" value="1"/>
</dbReference>
<dbReference type="PROSITE" id="PS51257">
    <property type="entry name" value="PROKAR_LIPOPROTEIN"/>
    <property type="match status" value="1"/>
</dbReference>
<dbReference type="InterPro" id="IPR034984">
    <property type="entry name" value="Imelysin-like_IPPA"/>
</dbReference>
<dbReference type="Proteomes" id="UP000295678">
    <property type="component" value="Unassembled WGS sequence"/>
</dbReference>
<accession>A0A4R3MMH9</accession>
<proteinExistence type="predicted"/>
<evidence type="ECO:0000256" key="3">
    <source>
        <dbReference type="SAM" id="SignalP"/>
    </source>
</evidence>
<evidence type="ECO:0000256" key="2">
    <source>
        <dbReference type="ARBA" id="ARBA00022729"/>
    </source>
</evidence>
<gene>
    <name evidence="5" type="ORF">EDC22_10146</name>
</gene>
<name>A0A4R3MMH9_9HYPH</name>
<dbReference type="GO" id="GO:0030313">
    <property type="term" value="C:cell envelope"/>
    <property type="evidence" value="ECO:0007669"/>
    <property type="project" value="UniProtKB-SubCell"/>
</dbReference>
<sequence>MLRHVISVVLVTASCLLCGGAAHADETSDIGNRLIERYIQPATQQFAAATAAVSGAVELLCREPSAARLEVARQRFGDAVGAWARVSVLRFGPLVEENRYERIFFWPDPRGVTIRQLEQILAKGSTDVLDAATLRGKSVAVQGLPALEFVLFGTGSDALLTGEPAGRFRCGFAAAIAVNLSQTAEDIRAAWAAGSDTAREFAHPGPQSAVYRTAEEVVAESLKAMTTALQFLSEAMIAPFLGREPETANPKLAPLWRSGLTLQLIATNVRAIASFYGAIGVPRMLDAERRWIDGSIDLELRKARESLETLREPVGESVSGGPDRAAMIYTVIALNSIRNTVNEQLAPALGTRVGFNALDGD</sequence>
<dbReference type="AlphaFoldDB" id="A0A4R3MMH9"/>
<keyword evidence="6" id="KW-1185">Reference proteome</keyword>
<feature type="signal peptide" evidence="3">
    <location>
        <begin position="1"/>
        <end position="24"/>
    </location>
</feature>
<evidence type="ECO:0000256" key="1">
    <source>
        <dbReference type="ARBA" id="ARBA00004196"/>
    </source>
</evidence>
<organism evidence="5 6">
    <name type="scientific">Tepidamorphus gemmatus</name>
    <dbReference type="NCBI Taxonomy" id="747076"/>
    <lineage>
        <taxon>Bacteria</taxon>
        <taxon>Pseudomonadati</taxon>
        <taxon>Pseudomonadota</taxon>
        <taxon>Alphaproteobacteria</taxon>
        <taxon>Hyphomicrobiales</taxon>
        <taxon>Tepidamorphaceae</taxon>
        <taxon>Tepidamorphus</taxon>
    </lineage>
</organism>
<keyword evidence="2 3" id="KW-0732">Signal</keyword>
<evidence type="ECO:0000313" key="6">
    <source>
        <dbReference type="Proteomes" id="UP000295678"/>
    </source>
</evidence>
<dbReference type="EMBL" id="SMAK01000001">
    <property type="protein sequence ID" value="TCT13186.1"/>
    <property type="molecule type" value="Genomic_DNA"/>
</dbReference>
<comment type="subcellular location">
    <subcellularLocation>
        <location evidence="1">Cell envelope</location>
    </subcellularLocation>
</comment>
<dbReference type="InterPro" id="IPR038352">
    <property type="entry name" value="Imelysin_sf"/>
</dbReference>
<dbReference type="RefSeq" id="WP_132804602.1">
    <property type="nucleotide sequence ID" value="NZ_SMAK01000001.1"/>
</dbReference>
<protein>
    <recommendedName>
        <fullName evidence="4">Imelysin-like domain-containing protein</fullName>
    </recommendedName>
</protein>
<comment type="caution">
    <text evidence="5">The sequence shown here is derived from an EMBL/GenBank/DDBJ whole genome shotgun (WGS) entry which is preliminary data.</text>
</comment>
<evidence type="ECO:0000259" key="4">
    <source>
        <dbReference type="Pfam" id="PF09375"/>
    </source>
</evidence>
<feature type="domain" description="Imelysin-like" evidence="4">
    <location>
        <begin position="40"/>
        <end position="326"/>
    </location>
</feature>
<dbReference type="InterPro" id="IPR018976">
    <property type="entry name" value="Imelysin-like"/>
</dbReference>
<feature type="chain" id="PRO_5020723936" description="Imelysin-like domain-containing protein" evidence="3">
    <location>
        <begin position="25"/>
        <end position="361"/>
    </location>
</feature>
<dbReference type="Pfam" id="PF09375">
    <property type="entry name" value="Peptidase_M75"/>
    <property type="match status" value="1"/>
</dbReference>
<dbReference type="OrthoDB" id="5729110at2"/>
<reference evidence="5 6" key="1">
    <citation type="submission" date="2019-03" db="EMBL/GenBank/DDBJ databases">
        <title>Genomic Encyclopedia of Type Strains, Phase IV (KMG-IV): sequencing the most valuable type-strain genomes for metagenomic binning, comparative biology and taxonomic classification.</title>
        <authorList>
            <person name="Goeker M."/>
        </authorList>
    </citation>
    <scope>NUCLEOTIDE SEQUENCE [LARGE SCALE GENOMIC DNA]</scope>
    <source>
        <strain evidence="5 6">DSM 19345</strain>
    </source>
</reference>
<dbReference type="Gene3D" id="1.20.1420.20">
    <property type="entry name" value="M75 peptidase, HXXE motif"/>
    <property type="match status" value="1"/>
</dbReference>
<evidence type="ECO:0000313" key="5">
    <source>
        <dbReference type="EMBL" id="TCT13186.1"/>
    </source>
</evidence>